<reference evidence="2 3" key="1">
    <citation type="submission" date="2017-04" db="EMBL/GenBank/DDBJ databases">
        <title>Draft Aigarchaeota genome from a New Zealand hot spring.</title>
        <authorList>
            <person name="Reysenbach A.-L."/>
            <person name="Donaho J.A."/>
            <person name="Gerhart J."/>
            <person name="Kelley J.F."/>
            <person name="Kouba K."/>
            <person name="Podar M."/>
            <person name="Stott M."/>
        </authorList>
    </citation>
    <scope>NUCLEOTIDE SEQUENCE [LARGE SCALE GENOMIC DNA]</scope>
    <source>
        <strain evidence="2">NZ13_MG1</strain>
    </source>
</reference>
<dbReference type="EMBL" id="NDWU01000015">
    <property type="protein sequence ID" value="PUA31570.1"/>
    <property type="molecule type" value="Genomic_DNA"/>
</dbReference>
<evidence type="ECO:0000313" key="3">
    <source>
        <dbReference type="Proteomes" id="UP000244066"/>
    </source>
</evidence>
<dbReference type="PROSITE" id="PS50819">
    <property type="entry name" value="INTEIN_ENDONUCLEASE"/>
    <property type="match status" value="1"/>
</dbReference>
<dbReference type="Pfam" id="PF14528">
    <property type="entry name" value="LAGLIDADG_3"/>
    <property type="match status" value="1"/>
</dbReference>
<accession>A0A2R7Y1Z3</accession>
<dbReference type="PRINTS" id="PR00379">
    <property type="entry name" value="INTEIN"/>
</dbReference>
<evidence type="ECO:0000259" key="1">
    <source>
        <dbReference type="PROSITE" id="PS50819"/>
    </source>
</evidence>
<feature type="domain" description="DOD-type homing endonuclease" evidence="1">
    <location>
        <begin position="84"/>
        <end position="221"/>
    </location>
</feature>
<dbReference type="InterPro" id="IPR006142">
    <property type="entry name" value="INTEIN"/>
</dbReference>
<name>A0A2R7Y1Z3_9ARCH</name>
<organism evidence="2 3">
    <name type="scientific">Candidatus Terraquivivens tikiterensis</name>
    <dbReference type="NCBI Taxonomy" id="1980982"/>
    <lineage>
        <taxon>Archaea</taxon>
        <taxon>Nitrososphaerota</taxon>
        <taxon>Candidatus Wolframiiraptoraceae</taxon>
        <taxon>Candidatus Terraquivivens</taxon>
    </lineage>
</organism>
<gene>
    <name evidence="2" type="ORF">B9J98_05730</name>
</gene>
<dbReference type="InterPro" id="IPR027434">
    <property type="entry name" value="Homing_endonucl"/>
</dbReference>
<evidence type="ECO:0000313" key="2">
    <source>
        <dbReference type="EMBL" id="PUA31570.1"/>
    </source>
</evidence>
<dbReference type="GO" id="GO:0004519">
    <property type="term" value="F:endonuclease activity"/>
    <property type="evidence" value="ECO:0007669"/>
    <property type="project" value="InterPro"/>
</dbReference>
<dbReference type="InterPro" id="IPR004860">
    <property type="entry name" value="LAGLIDADG_dom"/>
</dbReference>
<dbReference type="SUPFAM" id="SSF55608">
    <property type="entry name" value="Homing endonucleases"/>
    <property type="match status" value="1"/>
</dbReference>
<dbReference type="Proteomes" id="UP000244066">
    <property type="component" value="Unassembled WGS sequence"/>
</dbReference>
<dbReference type="AlphaFoldDB" id="A0A2R7Y1Z3"/>
<dbReference type="InterPro" id="IPR004042">
    <property type="entry name" value="Intein_endonuc_central"/>
</dbReference>
<protein>
    <recommendedName>
        <fullName evidence="1">DOD-type homing endonuclease domain-containing protein</fullName>
    </recommendedName>
</protein>
<dbReference type="Gene3D" id="3.10.28.10">
    <property type="entry name" value="Homing endonucleases"/>
    <property type="match status" value="1"/>
</dbReference>
<dbReference type="GO" id="GO:0016539">
    <property type="term" value="P:intein-mediated protein splicing"/>
    <property type="evidence" value="ECO:0007669"/>
    <property type="project" value="InterPro"/>
</dbReference>
<sequence length="313" mass="37053">MGRRCRPASLRKELYHRVLELRGMGLSYREIQRRIFKEFGENLSKSIISGWIRRVHTPYGDGLGYDVWDLRRHRLRPCPELAYAIGAALGDGYTKYEGKYHYAVALAVKDYDFAEEFGRCAAIALGREKPYKPYWDRSKRRWVARAYSRELYELLRKPVDFERIRPYVEHCEKCVATFLRGLADAEGDVDKNENNFGRISIANTDRQLMEYALALLKALGIFARLYKRRKRETENIEGRVVKRERQFIYLLRIYRNSDILRFREVIGFAIKRKQEVLDELHRRTIARRACRPPKPSPPSTLLFPTFHTLTLRK</sequence>
<comment type="caution">
    <text evidence="2">The sequence shown here is derived from an EMBL/GenBank/DDBJ whole genome shotgun (WGS) entry which is preliminary data.</text>
</comment>
<proteinExistence type="predicted"/>